<keyword evidence="3" id="KW-1185">Reference proteome</keyword>
<name>A0A392WKR9_9FABA</name>
<dbReference type="Proteomes" id="UP000265520">
    <property type="component" value="Unassembled WGS sequence"/>
</dbReference>
<feature type="region of interest" description="Disordered" evidence="1">
    <location>
        <begin position="1"/>
        <end position="28"/>
    </location>
</feature>
<proteinExistence type="predicted"/>
<accession>A0A392WKR9</accession>
<comment type="caution">
    <text evidence="2">The sequence shown here is derived from an EMBL/GenBank/DDBJ whole genome shotgun (WGS) entry which is preliminary data.</text>
</comment>
<evidence type="ECO:0000313" key="2">
    <source>
        <dbReference type="EMBL" id="MCI98185.1"/>
    </source>
</evidence>
<evidence type="ECO:0000256" key="1">
    <source>
        <dbReference type="SAM" id="MobiDB-lite"/>
    </source>
</evidence>
<organism evidence="2 3">
    <name type="scientific">Trifolium medium</name>
    <dbReference type="NCBI Taxonomy" id="97028"/>
    <lineage>
        <taxon>Eukaryota</taxon>
        <taxon>Viridiplantae</taxon>
        <taxon>Streptophyta</taxon>
        <taxon>Embryophyta</taxon>
        <taxon>Tracheophyta</taxon>
        <taxon>Spermatophyta</taxon>
        <taxon>Magnoliopsida</taxon>
        <taxon>eudicotyledons</taxon>
        <taxon>Gunneridae</taxon>
        <taxon>Pentapetalae</taxon>
        <taxon>rosids</taxon>
        <taxon>fabids</taxon>
        <taxon>Fabales</taxon>
        <taxon>Fabaceae</taxon>
        <taxon>Papilionoideae</taxon>
        <taxon>50 kb inversion clade</taxon>
        <taxon>NPAAA clade</taxon>
        <taxon>Hologalegina</taxon>
        <taxon>IRL clade</taxon>
        <taxon>Trifolieae</taxon>
        <taxon>Trifolium</taxon>
    </lineage>
</organism>
<sequence length="60" mass="6502">MDRLNAMVEGLMAAQNRSPTPPSPRSTQSQVQATVISEVITIPTYVPPVSAPQYQMPDGF</sequence>
<dbReference type="EMBL" id="LXQA011466524">
    <property type="protein sequence ID" value="MCI98185.1"/>
    <property type="molecule type" value="Genomic_DNA"/>
</dbReference>
<reference evidence="2 3" key="1">
    <citation type="journal article" date="2018" name="Front. Plant Sci.">
        <title>Red Clover (Trifolium pratense) and Zigzag Clover (T. medium) - A Picture of Genomic Similarities and Differences.</title>
        <authorList>
            <person name="Dluhosova J."/>
            <person name="Istvanek J."/>
            <person name="Nedelnik J."/>
            <person name="Repkova J."/>
        </authorList>
    </citation>
    <scope>NUCLEOTIDE SEQUENCE [LARGE SCALE GENOMIC DNA]</scope>
    <source>
        <strain evidence="3">cv. 10/8</strain>
        <tissue evidence="2">Leaf</tissue>
    </source>
</reference>
<evidence type="ECO:0000313" key="3">
    <source>
        <dbReference type="Proteomes" id="UP000265520"/>
    </source>
</evidence>
<protein>
    <submittedName>
        <fullName evidence="2">Uncharacterized protein</fullName>
    </submittedName>
</protein>
<dbReference type="AlphaFoldDB" id="A0A392WKR9"/>
<feature type="non-terminal residue" evidence="2">
    <location>
        <position position="60"/>
    </location>
</feature>